<dbReference type="OrthoDB" id="10067602at2759"/>
<gene>
    <name evidence="8" type="primary">8234582</name>
    <name evidence="7" type="ORF">Phum_PHUM424010</name>
</gene>
<dbReference type="KEGG" id="phu:Phum_PHUM424010"/>
<dbReference type="SUPFAM" id="SSF47391">
    <property type="entry name" value="Dimerization-anchoring domain of cAMP-dependent PK regulatory subunit"/>
    <property type="match status" value="1"/>
</dbReference>
<keyword evidence="6" id="KW-1133">Transmembrane helix</keyword>
<evidence type="ECO:0000256" key="4">
    <source>
        <dbReference type="ARBA" id="ARBA00023273"/>
    </source>
</evidence>
<dbReference type="CDD" id="cd23019">
    <property type="entry name" value="DD_ROP"/>
    <property type="match status" value="1"/>
</dbReference>
<keyword evidence="9" id="KW-1185">Reference proteome</keyword>
<keyword evidence="3" id="KW-0969">Cilium</keyword>
<dbReference type="AlphaFoldDB" id="E0VSV8"/>
<dbReference type="CTD" id="8234582"/>
<comment type="subcellular location">
    <subcellularLocation>
        <location evidence="1">Cell projection</location>
        <location evidence="1">Cilium</location>
        <location evidence="1">Flagellum</location>
    </subcellularLocation>
</comment>
<dbReference type="PANTHER" id="PTHR14952:SF9">
    <property type="entry name" value="EF-HAND DOMAIN-CONTAINING PROTEIN"/>
    <property type="match status" value="1"/>
</dbReference>
<dbReference type="PANTHER" id="PTHR14952">
    <property type="entry name" value="ROPPORIN-1-LIKE PROTEIN"/>
    <property type="match status" value="1"/>
</dbReference>
<dbReference type="HOGENOM" id="CLU_069829_1_0_1"/>
<reference evidence="7" key="2">
    <citation type="submission" date="2007-04" db="EMBL/GenBank/DDBJ databases">
        <title>The genome of the human body louse.</title>
        <authorList>
            <consortium name="The Human Body Louse Genome Consortium"/>
            <person name="Kirkness E."/>
            <person name="Walenz B."/>
            <person name="Hass B."/>
            <person name="Bruggner R."/>
            <person name="Strausberg R."/>
        </authorList>
    </citation>
    <scope>NUCLEOTIDE SEQUENCE</scope>
    <source>
        <strain evidence="7">USDA</strain>
    </source>
</reference>
<dbReference type="EnsemblMetazoa" id="PHUM424010-RA">
    <property type="protein sequence ID" value="PHUM424010-PA"/>
    <property type="gene ID" value="PHUM424010"/>
</dbReference>
<dbReference type="InParanoid" id="E0VSV8"/>
<evidence type="ECO:0000313" key="9">
    <source>
        <dbReference type="Proteomes" id="UP000009046"/>
    </source>
</evidence>
<feature type="transmembrane region" description="Helical" evidence="6">
    <location>
        <begin position="111"/>
        <end position="138"/>
    </location>
</feature>
<organism>
    <name type="scientific">Pediculus humanus subsp. corporis</name>
    <name type="common">Body louse</name>
    <dbReference type="NCBI Taxonomy" id="121224"/>
    <lineage>
        <taxon>Eukaryota</taxon>
        <taxon>Metazoa</taxon>
        <taxon>Ecdysozoa</taxon>
        <taxon>Arthropoda</taxon>
        <taxon>Hexapoda</taxon>
        <taxon>Insecta</taxon>
        <taxon>Pterygota</taxon>
        <taxon>Neoptera</taxon>
        <taxon>Paraneoptera</taxon>
        <taxon>Psocodea</taxon>
        <taxon>Troctomorpha</taxon>
        <taxon>Phthiraptera</taxon>
        <taxon>Anoplura</taxon>
        <taxon>Pediculidae</taxon>
        <taxon>Pediculus</taxon>
    </lineage>
</organism>
<dbReference type="Proteomes" id="UP000009046">
    <property type="component" value="Unassembled WGS sequence"/>
</dbReference>
<evidence type="ECO:0000256" key="6">
    <source>
        <dbReference type="SAM" id="Phobius"/>
    </source>
</evidence>
<evidence type="ECO:0000256" key="1">
    <source>
        <dbReference type="ARBA" id="ARBA00004230"/>
    </source>
</evidence>
<name>E0VSV8_PEDHC</name>
<keyword evidence="6" id="KW-0472">Membrane</keyword>
<sequence length="178" mass="20204">MPDLLDRIYCSEQIHIPPTFPYIMKLYCKAAIRTQPYDLLKWSAAYFRALANGEEPPVKERIEFPPYDSPSGLTPGYIKMLINQFGKDPETMISAQTLFKKWSDVSLQEMLLIKLIALLGAVTSINWVQFVGVCAGFISNTLSQTMILICELFTEEPEGGMATIPFCNFKKNITNFFI</sequence>
<dbReference type="eggNOG" id="ENOG502QTNR">
    <property type="taxonomic scope" value="Eukaryota"/>
</dbReference>
<dbReference type="Gene3D" id="1.20.890.10">
    <property type="entry name" value="cAMP-dependent protein kinase regulatory subunit, dimerization-anchoring domain"/>
    <property type="match status" value="1"/>
</dbReference>
<reference evidence="8" key="3">
    <citation type="submission" date="2020-05" db="UniProtKB">
        <authorList>
            <consortium name="EnsemblMetazoa"/>
        </authorList>
    </citation>
    <scope>IDENTIFICATION</scope>
    <source>
        <strain evidence="8">USDA</strain>
    </source>
</reference>
<evidence type="ECO:0000313" key="7">
    <source>
        <dbReference type="EMBL" id="EEB16464.1"/>
    </source>
</evidence>
<accession>E0VSV8</accession>
<keyword evidence="6" id="KW-0812">Transmembrane</keyword>
<comment type="similarity">
    <text evidence="5">Belongs to the ropporin family.</text>
</comment>
<dbReference type="GO" id="GO:0031514">
    <property type="term" value="C:motile cilium"/>
    <property type="evidence" value="ECO:0007669"/>
    <property type="project" value="UniProtKB-SubCell"/>
</dbReference>
<dbReference type="OMA" id="EPIYCSQ"/>
<evidence type="ECO:0008006" key="10">
    <source>
        <dbReference type="Google" id="ProtNLM"/>
    </source>
</evidence>
<dbReference type="RefSeq" id="XP_002429202.1">
    <property type="nucleotide sequence ID" value="XM_002429157.1"/>
</dbReference>
<evidence type="ECO:0000256" key="2">
    <source>
        <dbReference type="ARBA" id="ARBA00022846"/>
    </source>
</evidence>
<dbReference type="STRING" id="121224.E0VSV8"/>
<dbReference type="VEuPathDB" id="VectorBase:PHUM424010"/>
<dbReference type="EMBL" id="DS235758">
    <property type="protein sequence ID" value="EEB16464.1"/>
    <property type="molecule type" value="Genomic_DNA"/>
</dbReference>
<evidence type="ECO:0000256" key="3">
    <source>
        <dbReference type="ARBA" id="ARBA00023069"/>
    </source>
</evidence>
<keyword evidence="4" id="KW-0966">Cell projection</keyword>
<proteinExistence type="inferred from homology"/>
<dbReference type="GeneID" id="8234582"/>
<reference evidence="7" key="1">
    <citation type="submission" date="2007-04" db="EMBL/GenBank/DDBJ databases">
        <title>Annotation of Pediculus humanus corporis strain USDA.</title>
        <authorList>
            <person name="Kirkness E."/>
            <person name="Hannick L."/>
            <person name="Hass B."/>
            <person name="Bruggner R."/>
            <person name="Lawson D."/>
            <person name="Bidwell S."/>
            <person name="Joardar V."/>
            <person name="Caler E."/>
            <person name="Walenz B."/>
            <person name="Inman J."/>
            <person name="Schobel S."/>
            <person name="Galinsky K."/>
            <person name="Amedeo P."/>
            <person name="Strausberg R."/>
        </authorList>
    </citation>
    <scope>NUCLEOTIDE SEQUENCE</scope>
    <source>
        <strain evidence="7">USDA</strain>
    </source>
</reference>
<dbReference type="EMBL" id="AAZO01005184">
    <property type="status" value="NOT_ANNOTATED_CDS"/>
    <property type="molecule type" value="Genomic_DNA"/>
</dbReference>
<dbReference type="InterPro" id="IPR047844">
    <property type="entry name" value="ROP_DD"/>
</dbReference>
<protein>
    <recommendedName>
        <fullName evidence="10">Ropporin-1-like protein</fullName>
    </recommendedName>
</protein>
<evidence type="ECO:0000256" key="5">
    <source>
        <dbReference type="ARBA" id="ARBA00035651"/>
    </source>
</evidence>
<evidence type="ECO:0000313" key="8">
    <source>
        <dbReference type="EnsemblMetazoa" id="PHUM424010-PA"/>
    </source>
</evidence>
<keyword evidence="2" id="KW-0282">Flagellum</keyword>